<dbReference type="InterPro" id="IPR036890">
    <property type="entry name" value="HATPase_C_sf"/>
</dbReference>
<dbReference type="PANTHER" id="PTHR24421">
    <property type="entry name" value="NITRATE/NITRITE SENSOR PROTEIN NARX-RELATED"/>
    <property type="match status" value="1"/>
</dbReference>
<evidence type="ECO:0000313" key="13">
    <source>
        <dbReference type="Proteomes" id="UP001596523"/>
    </source>
</evidence>
<comment type="catalytic activity">
    <reaction evidence="1">
        <text>ATP + protein L-histidine = ADP + protein N-phospho-L-histidine.</text>
        <dbReference type="EC" id="2.7.13.3"/>
    </reaction>
</comment>
<gene>
    <name evidence="12" type="ORF">ACFQVC_27015</name>
</gene>
<feature type="transmembrane region" description="Helical" evidence="10">
    <location>
        <begin position="73"/>
        <end position="90"/>
    </location>
</feature>
<keyword evidence="6 12" id="KW-0418">Kinase</keyword>
<dbReference type="SUPFAM" id="SSF55874">
    <property type="entry name" value="ATPase domain of HSP90 chaperone/DNA topoisomerase II/histidine kinase"/>
    <property type="match status" value="1"/>
</dbReference>
<evidence type="ECO:0000256" key="1">
    <source>
        <dbReference type="ARBA" id="ARBA00000085"/>
    </source>
</evidence>
<evidence type="ECO:0000256" key="4">
    <source>
        <dbReference type="ARBA" id="ARBA00022679"/>
    </source>
</evidence>
<proteinExistence type="predicted"/>
<dbReference type="InterPro" id="IPR011712">
    <property type="entry name" value="Sig_transdc_His_kin_sub3_dim/P"/>
</dbReference>
<dbReference type="SMART" id="SM00387">
    <property type="entry name" value="HATPase_c"/>
    <property type="match status" value="1"/>
</dbReference>
<keyword evidence="13" id="KW-1185">Reference proteome</keyword>
<evidence type="ECO:0000256" key="8">
    <source>
        <dbReference type="ARBA" id="ARBA00023012"/>
    </source>
</evidence>
<dbReference type="Gene3D" id="1.20.5.1930">
    <property type="match status" value="1"/>
</dbReference>
<feature type="domain" description="Histidine kinase/HSP90-like ATPase" evidence="11">
    <location>
        <begin position="321"/>
        <end position="413"/>
    </location>
</feature>
<dbReference type="EC" id="2.7.13.3" evidence="2"/>
<protein>
    <recommendedName>
        <fullName evidence="2">histidine kinase</fullName>
        <ecNumber evidence="2">2.7.13.3</ecNumber>
    </recommendedName>
</protein>
<feature type="transmembrane region" description="Helical" evidence="10">
    <location>
        <begin position="136"/>
        <end position="156"/>
    </location>
</feature>
<sequence>MDEQRTRRPDGPPQGSGGPPWRDGPPGMRRWEAVVADRRRLPWATTLALVVFTQLGSTFAAHGQEGVRADLDVFARVLLFVASAVLLLRHRHPVPVAFVSAAAAMVYLGAGYPYGPVLVCVAVGCFAALVAGHRYAAWSALVMLWAGHLLISHWLYRWLPPSGDAAASWGQELFVAAWVVAIVALAELMRSRREQWAKERVEREQAAKRRADEERLRIARELHDVLAHSISVINVQAGVGLALLDSDPEQARAALTTIKSASKEALGEVRQVLDTLRTPGDAPRAPAPGLDRLPELVEQAASAGLTVEVTAEGKWVALPPGTDLAAFRIVQEALTNVVRHSGSRHARVRVVYEDGTVRLTVDDDGPATKADAGGSGNGLAGMRERAGALGGTIKAGPLPDGGFRVLAVLPQRPEPEEKTT</sequence>
<evidence type="ECO:0000256" key="7">
    <source>
        <dbReference type="ARBA" id="ARBA00022840"/>
    </source>
</evidence>
<evidence type="ECO:0000256" key="6">
    <source>
        <dbReference type="ARBA" id="ARBA00022777"/>
    </source>
</evidence>
<evidence type="ECO:0000256" key="5">
    <source>
        <dbReference type="ARBA" id="ARBA00022741"/>
    </source>
</evidence>
<keyword evidence="7" id="KW-0067">ATP-binding</keyword>
<name>A0ABW2JPP5_9ACTN</name>
<comment type="caution">
    <text evidence="12">The sequence shown here is derived from an EMBL/GenBank/DDBJ whole genome shotgun (WGS) entry which is preliminary data.</text>
</comment>
<dbReference type="Gene3D" id="3.30.565.10">
    <property type="entry name" value="Histidine kinase-like ATPase, C-terminal domain"/>
    <property type="match status" value="1"/>
</dbReference>
<organism evidence="12 13">
    <name type="scientific">Streptomyces monticola</name>
    <dbReference type="NCBI Taxonomy" id="2666263"/>
    <lineage>
        <taxon>Bacteria</taxon>
        <taxon>Bacillati</taxon>
        <taxon>Actinomycetota</taxon>
        <taxon>Actinomycetes</taxon>
        <taxon>Kitasatosporales</taxon>
        <taxon>Streptomycetaceae</taxon>
        <taxon>Streptomyces</taxon>
    </lineage>
</organism>
<dbReference type="Proteomes" id="UP001596523">
    <property type="component" value="Unassembled WGS sequence"/>
</dbReference>
<dbReference type="EMBL" id="JBHTCF010000013">
    <property type="protein sequence ID" value="MFC7307864.1"/>
    <property type="molecule type" value="Genomic_DNA"/>
</dbReference>
<dbReference type="Pfam" id="PF02518">
    <property type="entry name" value="HATPase_c"/>
    <property type="match status" value="1"/>
</dbReference>
<dbReference type="RefSeq" id="WP_381835321.1">
    <property type="nucleotide sequence ID" value="NZ_JBHTCF010000013.1"/>
</dbReference>
<keyword evidence="4" id="KW-0808">Transferase</keyword>
<feature type="transmembrane region" description="Helical" evidence="10">
    <location>
        <begin position="96"/>
        <end position="129"/>
    </location>
</feature>
<evidence type="ECO:0000256" key="3">
    <source>
        <dbReference type="ARBA" id="ARBA00022553"/>
    </source>
</evidence>
<keyword evidence="3" id="KW-0597">Phosphoprotein</keyword>
<dbReference type="Pfam" id="PF07730">
    <property type="entry name" value="HisKA_3"/>
    <property type="match status" value="1"/>
</dbReference>
<dbReference type="CDD" id="cd16917">
    <property type="entry name" value="HATPase_UhpB-NarQ-NarX-like"/>
    <property type="match status" value="1"/>
</dbReference>
<keyword evidence="8" id="KW-0902">Two-component regulatory system</keyword>
<keyword evidence="10" id="KW-1133">Transmembrane helix</keyword>
<evidence type="ECO:0000259" key="11">
    <source>
        <dbReference type="SMART" id="SM00387"/>
    </source>
</evidence>
<feature type="compositionally biased region" description="Basic and acidic residues" evidence="9">
    <location>
        <begin position="1"/>
        <end position="10"/>
    </location>
</feature>
<reference evidence="13" key="1">
    <citation type="journal article" date="2019" name="Int. J. Syst. Evol. Microbiol.">
        <title>The Global Catalogue of Microorganisms (GCM) 10K type strain sequencing project: providing services to taxonomists for standard genome sequencing and annotation.</title>
        <authorList>
            <consortium name="The Broad Institute Genomics Platform"/>
            <consortium name="The Broad Institute Genome Sequencing Center for Infectious Disease"/>
            <person name="Wu L."/>
            <person name="Ma J."/>
        </authorList>
    </citation>
    <scope>NUCLEOTIDE SEQUENCE [LARGE SCALE GENOMIC DNA]</scope>
    <source>
        <strain evidence="13">SYNS20</strain>
    </source>
</reference>
<accession>A0ABW2JPP5</accession>
<keyword evidence="5" id="KW-0547">Nucleotide-binding</keyword>
<evidence type="ECO:0000256" key="9">
    <source>
        <dbReference type="SAM" id="MobiDB-lite"/>
    </source>
</evidence>
<keyword evidence="10" id="KW-0472">Membrane</keyword>
<evidence type="ECO:0000256" key="10">
    <source>
        <dbReference type="SAM" id="Phobius"/>
    </source>
</evidence>
<evidence type="ECO:0000313" key="12">
    <source>
        <dbReference type="EMBL" id="MFC7307864.1"/>
    </source>
</evidence>
<feature type="region of interest" description="Disordered" evidence="9">
    <location>
        <begin position="1"/>
        <end position="27"/>
    </location>
</feature>
<keyword evidence="10" id="KW-0812">Transmembrane</keyword>
<dbReference type="InterPro" id="IPR050482">
    <property type="entry name" value="Sensor_HK_TwoCompSys"/>
</dbReference>
<evidence type="ECO:0000256" key="2">
    <source>
        <dbReference type="ARBA" id="ARBA00012438"/>
    </source>
</evidence>
<feature type="transmembrane region" description="Helical" evidence="10">
    <location>
        <begin position="168"/>
        <end position="188"/>
    </location>
</feature>
<dbReference type="GO" id="GO:0016301">
    <property type="term" value="F:kinase activity"/>
    <property type="evidence" value="ECO:0007669"/>
    <property type="project" value="UniProtKB-KW"/>
</dbReference>
<dbReference type="PANTHER" id="PTHR24421:SF10">
    <property type="entry name" value="NITRATE_NITRITE SENSOR PROTEIN NARQ"/>
    <property type="match status" value="1"/>
</dbReference>
<dbReference type="InterPro" id="IPR003594">
    <property type="entry name" value="HATPase_dom"/>
</dbReference>